<dbReference type="PANTHER" id="PTHR44196">
    <property type="entry name" value="DEHYDROGENASE/REDUCTASE SDR FAMILY MEMBER 7B"/>
    <property type="match status" value="1"/>
</dbReference>
<organism evidence="3 4">
    <name type="scientific">Danxiaibacter flavus</name>
    <dbReference type="NCBI Taxonomy" id="3049108"/>
    <lineage>
        <taxon>Bacteria</taxon>
        <taxon>Pseudomonadati</taxon>
        <taxon>Bacteroidota</taxon>
        <taxon>Chitinophagia</taxon>
        <taxon>Chitinophagales</taxon>
        <taxon>Chitinophagaceae</taxon>
        <taxon>Danxiaibacter</taxon>
    </lineage>
</organism>
<comment type="similarity">
    <text evidence="1">Belongs to the short-chain dehydrogenases/reductases (SDR) family.</text>
</comment>
<dbReference type="SUPFAM" id="SSF51735">
    <property type="entry name" value="NAD(P)-binding Rossmann-fold domains"/>
    <property type="match status" value="1"/>
</dbReference>
<evidence type="ECO:0000313" key="4">
    <source>
        <dbReference type="Proteomes" id="UP001560573"/>
    </source>
</evidence>
<comment type="caution">
    <text evidence="3">The sequence shown here is derived from an EMBL/GenBank/DDBJ whole genome shotgun (WGS) entry which is preliminary data.</text>
</comment>
<evidence type="ECO:0000313" key="3">
    <source>
        <dbReference type="EMBL" id="MEX6687118.1"/>
    </source>
</evidence>
<evidence type="ECO:0000256" key="2">
    <source>
        <dbReference type="ARBA" id="ARBA00023002"/>
    </source>
</evidence>
<keyword evidence="2" id="KW-0560">Oxidoreductase</keyword>
<dbReference type="Pfam" id="PF00106">
    <property type="entry name" value="adh_short"/>
    <property type="match status" value="1"/>
</dbReference>
<dbReference type="PRINTS" id="PR00081">
    <property type="entry name" value="GDHRDH"/>
</dbReference>
<protein>
    <submittedName>
        <fullName evidence="3">SDR family NAD(P)-dependent oxidoreductase</fullName>
    </submittedName>
</protein>
<gene>
    <name evidence="3" type="ORF">QTN47_06410</name>
</gene>
<accession>A0ABV3ZBA9</accession>
<dbReference type="InterPro" id="IPR020904">
    <property type="entry name" value="Sc_DH/Rdtase_CS"/>
</dbReference>
<proteinExistence type="inferred from homology"/>
<keyword evidence="4" id="KW-1185">Reference proteome</keyword>
<name>A0ABV3ZBA9_9BACT</name>
<dbReference type="InterPro" id="IPR002347">
    <property type="entry name" value="SDR_fam"/>
</dbReference>
<dbReference type="RefSeq" id="WP_369328522.1">
    <property type="nucleotide sequence ID" value="NZ_JAULBC010000002.1"/>
</dbReference>
<reference evidence="3 4" key="1">
    <citation type="submission" date="2023-07" db="EMBL/GenBank/DDBJ databases">
        <authorList>
            <person name="Lian W.-H."/>
        </authorList>
    </citation>
    <scope>NUCLEOTIDE SEQUENCE [LARGE SCALE GENOMIC DNA]</scope>
    <source>
        <strain evidence="3 4">SYSU DXS3180</strain>
    </source>
</reference>
<sequence>MQKIIIIGATSGIGRALAEIYLGKNCIVGITGRRQHLLNEIKNTYPGYVHTACFDVKGDENIAHLSNLIKEMNGVDLFIYNAGVGSVNEKLDWQKDKDTYETNVKGFIEMTNYMFNYFIEQGHGHIAATSSVASLRGNSFSPAYSASKAFMSVYMEGLHMKARRLKANIHITDIQPGFVNTKESTENARFWVIPVNKAATLMERAISRKQWRAYVPSRWWLVAQIMKNMPGWMYHRIG</sequence>
<dbReference type="Gene3D" id="3.40.50.720">
    <property type="entry name" value="NAD(P)-binding Rossmann-like Domain"/>
    <property type="match status" value="1"/>
</dbReference>
<dbReference type="Proteomes" id="UP001560573">
    <property type="component" value="Unassembled WGS sequence"/>
</dbReference>
<dbReference type="PROSITE" id="PS00061">
    <property type="entry name" value="ADH_SHORT"/>
    <property type="match status" value="1"/>
</dbReference>
<dbReference type="PANTHER" id="PTHR44196:SF3">
    <property type="entry name" value="SHORT CHAIN DEHYDROGENASE FAMILY PROTEIN"/>
    <property type="match status" value="1"/>
</dbReference>
<dbReference type="InterPro" id="IPR036291">
    <property type="entry name" value="NAD(P)-bd_dom_sf"/>
</dbReference>
<dbReference type="EMBL" id="JAULBC010000002">
    <property type="protein sequence ID" value="MEX6687118.1"/>
    <property type="molecule type" value="Genomic_DNA"/>
</dbReference>
<evidence type="ECO:0000256" key="1">
    <source>
        <dbReference type="ARBA" id="ARBA00006484"/>
    </source>
</evidence>